<comment type="caution">
    <text evidence="1">The sequence shown here is derived from an EMBL/GenBank/DDBJ whole genome shotgun (WGS) entry which is preliminary data.</text>
</comment>
<dbReference type="EMBL" id="JBBYHR010000012">
    <property type="protein sequence ID" value="MEL1246235.1"/>
    <property type="molecule type" value="Genomic_DNA"/>
</dbReference>
<gene>
    <name evidence="1" type="ORF">AAEO56_18315</name>
</gene>
<evidence type="ECO:0000313" key="1">
    <source>
        <dbReference type="EMBL" id="MEL1246235.1"/>
    </source>
</evidence>
<dbReference type="Proteomes" id="UP001464555">
    <property type="component" value="Unassembled WGS sequence"/>
</dbReference>
<name>A0ABU9I237_9FLAO</name>
<proteinExistence type="predicted"/>
<evidence type="ECO:0000313" key="2">
    <source>
        <dbReference type="Proteomes" id="UP001464555"/>
    </source>
</evidence>
<reference evidence="1 2" key="1">
    <citation type="submission" date="2024-04" db="EMBL/GenBank/DDBJ databases">
        <title>Flavobacterium sp. DGU11 16S ribosomal RNA gene Genome sequencing and assembly.</title>
        <authorList>
            <person name="Park S."/>
        </authorList>
    </citation>
    <scope>NUCLEOTIDE SEQUENCE [LARGE SCALE GENOMIC DNA]</scope>
    <source>
        <strain evidence="1 2">DGU11</strain>
    </source>
</reference>
<sequence>MQKTKKIRGHKRRLKQIEYWKQFHLSTNLNEILYKWQDHYAKIRIYPWNGFTTGNSHVPEPRGKTREAMLNGLFDIYENWKMQLDKMGEPYYLKIWLYEPNFSKSEVVCAIRDKLHKYDNTFLEAENNAVLKTEPYGSARFKIEAMEWEHNIEEEHHTNFVGEPGDYASLDDFNASRQFLKQMLKKPHRTTIYEEPIGDITEFYSFKRGNVWIGGD</sequence>
<dbReference type="RefSeq" id="WP_341698528.1">
    <property type="nucleotide sequence ID" value="NZ_JBBYHR010000012.1"/>
</dbReference>
<protein>
    <submittedName>
        <fullName evidence="1">Uncharacterized protein</fullName>
    </submittedName>
</protein>
<keyword evidence="2" id="KW-1185">Reference proteome</keyword>
<organism evidence="1 2">
    <name type="scientific">Flavobacterium arundinis</name>
    <dbReference type="NCBI Taxonomy" id="3139143"/>
    <lineage>
        <taxon>Bacteria</taxon>
        <taxon>Pseudomonadati</taxon>
        <taxon>Bacteroidota</taxon>
        <taxon>Flavobacteriia</taxon>
        <taxon>Flavobacteriales</taxon>
        <taxon>Flavobacteriaceae</taxon>
        <taxon>Flavobacterium</taxon>
    </lineage>
</organism>
<accession>A0ABU9I237</accession>